<gene>
    <name evidence="1" type="ORF">NEIELOOT_01395</name>
</gene>
<protein>
    <submittedName>
        <fullName evidence="1">Uncharacterized protein</fullName>
    </submittedName>
</protein>
<evidence type="ECO:0000313" key="1">
    <source>
        <dbReference type="EMBL" id="EFE49653.1"/>
    </source>
</evidence>
<reference evidence="1 2" key="1">
    <citation type="submission" date="2010-02" db="EMBL/GenBank/DDBJ databases">
        <authorList>
            <person name="Weinstock G."/>
            <person name="Sodergren E."/>
            <person name="Clifton S."/>
            <person name="Fulton L."/>
            <person name="Fulton B."/>
            <person name="Courtney L."/>
            <person name="Fronick C."/>
            <person name="Harrison M."/>
            <person name="Strong C."/>
            <person name="Farmer C."/>
            <person name="Delahaunty K."/>
            <person name="Markovic C."/>
            <person name="Hall O."/>
            <person name="Minx P."/>
            <person name="Tomlinson C."/>
            <person name="Mitreva M."/>
            <person name="Nelson J."/>
            <person name="Hou S."/>
            <person name="Wollam A."/>
            <person name="Pepin K.H."/>
            <person name="Johnson M."/>
            <person name="Bhonagiri V."/>
            <person name="Zhang X."/>
            <person name="Suruliraj S."/>
            <person name="Warren W."/>
            <person name="Chinwalla A."/>
            <person name="Mardis E.R."/>
            <person name="Wilson R.K."/>
        </authorList>
    </citation>
    <scope>NUCLEOTIDE SEQUENCE [LARGE SCALE GENOMIC DNA]</scope>
    <source>
        <strain evidence="1 2">ATCC 29315</strain>
    </source>
</reference>
<comment type="caution">
    <text evidence="1">The sequence shown here is derived from an EMBL/GenBank/DDBJ whole genome shotgun (WGS) entry which is preliminary data.</text>
</comment>
<organism evidence="1 2">
    <name type="scientific">Neisseria elongata subsp. glycolytica ATCC 29315</name>
    <dbReference type="NCBI Taxonomy" id="546263"/>
    <lineage>
        <taxon>Bacteria</taxon>
        <taxon>Pseudomonadati</taxon>
        <taxon>Pseudomonadota</taxon>
        <taxon>Betaproteobacteria</taxon>
        <taxon>Neisseriales</taxon>
        <taxon>Neisseriaceae</taxon>
        <taxon>Neisseria</taxon>
    </lineage>
</organism>
<sequence>MLPRLAVLSVLSAASSPCPDLNLIHYKTVWGGAGKSAICSASIPKCRPFGKKTAAIFAAAIGTEVGMYDGGYHTK</sequence>
<proteinExistence type="predicted"/>
<dbReference type="EMBL" id="ADBF01000042">
    <property type="protein sequence ID" value="EFE49653.1"/>
    <property type="molecule type" value="Genomic_DNA"/>
</dbReference>
<dbReference type="Proteomes" id="UP000005536">
    <property type="component" value="Unassembled WGS sequence"/>
</dbReference>
<dbReference type="AlphaFoldDB" id="D4DQQ5"/>
<accession>D4DQQ5</accession>
<evidence type="ECO:0000313" key="2">
    <source>
        <dbReference type="Proteomes" id="UP000005536"/>
    </source>
</evidence>
<name>D4DQQ5_NEIEG</name>